<feature type="region of interest" description="Disordered" evidence="10">
    <location>
        <begin position="48"/>
        <end position="68"/>
    </location>
</feature>
<dbReference type="Gene3D" id="3.30.420.10">
    <property type="entry name" value="Ribonuclease H-like superfamily/Ribonuclease H"/>
    <property type="match status" value="1"/>
</dbReference>
<organism evidence="12 13">
    <name type="scientific">Operophtera brumata</name>
    <name type="common">Winter moth</name>
    <name type="synonym">Phalaena brumata</name>
    <dbReference type="NCBI Taxonomy" id="104452"/>
    <lineage>
        <taxon>Eukaryota</taxon>
        <taxon>Metazoa</taxon>
        <taxon>Ecdysozoa</taxon>
        <taxon>Arthropoda</taxon>
        <taxon>Hexapoda</taxon>
        <taxon>Insecta</taxon>
        <taxon>Pterygota</taxon>
        <taxon>Neoptera</taxon>
        <taxon>Endopterygota</taxon>
        <taxon>Lepidoptera</taxon>
        <taxon>Glossata</taxon>
        <taxon>Ditrysia</taxon>
        <taxon>Geometroidea</taxon>
        <taxon>Geometridae</taxon>
        <taxon>Larentiinae</taxon>
        <taxon>Operophtera</taxon>
    </lineage>
</organism>
<dbReference type="InterPro" id="IPR017067">
    <property type="entry name" value="RNase_H1_euk"/>
</dbReference>
<dbReference type="Proteomes" id="UP000037510">
    <property type="component" value="Unassembled WGS sequence"/>
</dbReference>
<reference evidence="12 13" key="1">
    <citation type="journal article" date="2015" name="Genome Biol. Evol.">
        <title>The genome of winter moth (Operophtera brumata) provides a genomic perspective on sexual dimorphism and phenology.</title>
        <authorList>
            <person name="Derks M.F."/>
            <person name="Smit S."/>
            <person name="Salis L."/>
            <person name="Schijlen E."/>
            <person name="Bossers A."/>
            <person name="Mateman C."/>
            <person name="Pijl A.S."/>
            <person name="de Ridder D."/>
            <person name="Groenen M.A."/>
            <person name="Visser M.E."/>
            <person name="Megens H.J."/>
        </authorList>
    </citation>
    <scope>NUCLEOTIDE SEQUENCE [LARGE SCALE GENOMIC DNA]</scope>
    <source>
        <strain evidence="12">WM2013NL</strain>
        <tissue evidence="12">Head and thorax</tissue>
    </source>
</reference>
<evidence type="ECO:0000256" key="10">
    <source>
        <dbReference type="SAM" id="MobiDB-lite"/>
    </source>
</evidence>
<dbReference type="FunFam" id="3.40.970.10:FF:000002">
    <property type="entry name" value="Ribonuclease H"/>
    <property type="match status" value="1"/>
</dbReference>
<keyword evidence="13" id="KW-1185">Reference proteome</keyword>
<feature type="compositionally biased region" description="Low complexity" evidence="10">
    <location>
        <begin position="80"/>
        <end position="91"/>
    </location>
</feature>
<evidence type="ECO:0000256" key="6">
    <source>
        <dbReference type="ARBA" id="ARBA00022759"/>
    </source>
</evidence>
<evidence type="ECO:0000256" key="2">
    <source>
        <dbReference type="ARBA" id="ARBA00004065"/>
    </source>
</evidence>
<dbReference type="CDD" id="cd09280">
    <property type="entry name" value="RNase_HI_eukaryote_like"/>
    <property type="match status" value="1"/>
</dbReference>
<dbReference type="Pfam" id="PF00075">
    <property type="entry name" value="RNase_H"/>
    <property type="match status" value="1"/>
</dbReference>
<sequence>MPFYAVAKGRSVGIYQSWAECEAQVKGFSGARYKKFDTASSAQDFISAGGGTSSAAEPKPKPNHSFANNAATSTNYIQQRSFSTTSSSRQTNGNSSGTNSQKRSQAWQEAVESDDESDDDLNEVLNKQLDDIEKRLKTFERGVDKIVKKGSTKSTDRRAIMIEPPQPKRARKSNNEFEEDSEGYVQVYTDGACSANGKSGARAGIGVYWGDEHSLNISEPVSGRATNNCGEIQAATRAMKQAIDNGVQKLTINTDSQFVINSVTKWMPGDKFIKFILQSLKKIIMIFPLKSSYFF</sequence>
<evidence type="ECO:0000256" key="7">
    <source>
        <dbReference type="ARBA" id="ARBA00022801"/>
    </source>
</evidence>
<keyword evidence="6 9" id="KW-0255">Endonuclease</keyword>
<keyword evidence="5 9" id="KW-0479">Metal-binding</keyword>
<dbReference type="InterPro" id="IPR012337">
    <property type="entry name" value="RNaseH-like_sf"/>
</dbReference>
<accession>A0A0L7L945</accession>
<feature type="region of interest" description="Disordered" evidence="10">
    <location>
        <begin position="80"/>
        <end position="120"/>
    </location>
</feature>
<dbReference type="InterPro" id="IPR037056">
    <property type="entry name" value="RNase_H1_N_sf"/>
</dbReference>
<dbReference type="EMBL" id="JTDY01002197">
    <property type="protein sequence ID" value="KOB71895.1"/>
    <property type="molecule type" value="Genomic_DNA"/>
</dbReference>
<dbReference type="GO" id="GO:0043137">
    <property type="term" value="P:DNA replication, removal of RNA primer"/>
    <property type="evidence" value="ECO:0007669"/>
    <property type="project" value="TreeGrafter"/>
</dbReference>
<keyword evidence="4 9" id="KW-0540">Nuclease</keyword>
<evidence type="ECO:0000256" key="1">
    <source>
        <dbReference type="ARBA" id="ARBA00001946"/>
    </source>
</evidence>
<dbReference type="AlphaFoldDB" id="A0A0L7L945"/>
<comment type="catalytic activity">
    <reaction evidence="9">
        <text>Endonucleolytic cleavage to 5'-phosphomonoester.</text>
        <dbReference type="EC" id="3.1.26.4"/>
    </reaction>
</comment>
<feature type="compositionally biased region" description="Polar residues" evidence="10">
    <location>
        <begin position="92"/>
        <end position="107"/>
    </location>
</feature>
<evidence type="ECO:0000256" key="4">
    <source>
        <dbReference type="ARBA" id="ARBA00022722"/>
    </source>
</evidence>
<dbReference type="EC" id="3.1.26.4" evidence="9"/>
<evidence type="ECO:0000313" key="12">
    <source>
        <dbReference type="EMBL" id="KOB71895.1"/>
    </source>
</evidence>
<dbReference type="InterPro" id="IPR002156">
    <property type="entry name" value="RNaseH_domain"/>
</dbReference>
<keyword evidence="8 9" id="KW-0460">Magnesium</keyword>
<dbReference type="Pfam" id="PF01693">
    <property type="entry name" value="Cauli_VI"/>
    <property type="match status" value="1"/>
</dbReference>
<feature type="domain" description="RNase H type-1" evidence="11">
    <location>
        <begin position="181"/>
        <end position="295"/>
    </location>
</feature>
<evidence type="ECO:0000259" key="11">
    <source>
        <dbReference type="PROSITE" id="PS50879"/>
    </source>
</evidence>
<comment type="similarity">
    <text evidence="3 9">Belongs to the RNase H family.</text>
</comment>
<dbReference type="InterPro" id="IPR036397">
    <property type="entry name" value="RNaseH_sf"/>
</dbReference>
<dbReference type="PANTHER" id="PTHR10642:SF31">
    <property type="entry name" value="RIBONUCLEASE H1"/>
    <property type="match status" value="1"/>
</dbReference>
<gene>
    <name evidence="12" type="ORF">OBRU01_04429</name>
</gene>
<dbReference type="PANTHER" id="PTHR10642">
    <property type="entry name" value="RIBONUCLEASE H1"/>
    <property type="match status" value="1"/>
</dbReference>
<dbReference type="GO" id="GO:0003676">
    <property type="term" value="F:nucleic acid binding"/>
    <property type="evidence" value="ECO:0007669"/>
    <property type="project" value="UniProtKB-UniRule"/>
</dbReference>
<dbReference type="SUPFAM" id="SSF53098">
    <property type="entry name" value="Ribonuclease H-like"/>
    <property type="match status" value="1"/>
</dbReference>
<protein>
    <recommendedName>
        <fullName evidence="9">Ribonuclease H1</fullName>
        <shortName evidence="9">RNase H1</shortName>
        <ecNumber evidence="9">3.1.26.4</ecNumber>
    </recommendedName>
</protein>
<evidence type="ECO:0000256" key="3">
    <source>
        <dbReference type="ARBA" id="ARBA00005300"/>
    </source>
</evidence>
<dbReference type="STRING" id="104452.A0A0L7L945"/>
<evidence type="ECO:0000256" key="9">
    <source>
        <dbReference type="PIRNR" id="PIRNR036852"/>
    </source>
</evidence>
<dbReference type="InterPro" id="IPR009027">
    <property type="entry name" value="Ribosomal_bL9/RNase_H1_N"/>
</dbReference>
<dbReference type="PROSITE" id="PS50879">
    <property type="entry name" value="RNASE_H_1"/>
    <property type="match status" value="1"/>
</dbReference>
<comment type="cofactor">
    <cofactor evidence="1 9">
        <name>Mg(2+)</name>
        <dbReference type="ChEBI" id="CHEBI:18420"/>
    </cofactor>
</comment>
<name>A0A0L7L945_OPEBR</name>
<dbReference type="SUPFAM" id="SSF55658">
    <property type="entry name" value="L9 N-domain-like"/>
    <property type="match status" value="1"/>
</dbReference>
<proteinExistence type="inferred from homology"/>
<dbReference type="PIRSF" id="PIRSF036852">
    <property type="entry name" value="Ribonuclease_H1_euk"/>
    <property type="match status" value="1"/>
</dbReference>
<dbReference type="InterPro" id="IPR011320">
    <property type="entry name" value="RNase_H1_N"/>
</dbReference>
<comment type="caution">
    <text evidence="12">The sequence shown here is derived from an EMBL/GenBank/DDBJ whole genome shotgun (WGS) entry which is preliminary data.</text>
</comment>
<evidence type="ECO:0000256" key="5">
    <source>
        <dbReference type="ARBA" id="ARBA00022723"/>
    </source>
</evidence>
<dbReference type="Gene3D" id="3.40.970.10">
    <property type="entry name" value="Ribonuclease H1, N-terminal domain"/>
    <property type="match status" value="1"/>
</dbReference>
<comment type="function">
    <text evidence="2 9">Endonuclease that specifically degrades the RNA of RNA-DNA hybrids.</text>
</comment>
<dbReference type="GO" id="GO:0004523">
    <property type="term" value="F:RNA-DNA hybrid ribonuclease activity"/>
    <property type="evidence" value="ECO:0007669"/>
    <property type="project" value="UniProtKB-UniRule"/>
</dbReference>
<evidence type="ECO:0000256" key="8">
    <source>
        <dbReference type="ARBA" id="ARBA00022842"/>
    </source>
</evidence>
<dbReference type="GO" id="GO:0000287">
    <property type="term" value="F:magnesium ion binding"/>
    <property type="evidence" value="ECO:0007669"/>
    <property type="project" value="UniProtKB-UniRule"/>
</dbReference>
<dbReference type="InterPro" id="IPR050092">
    <property type="entry name" value="RNase_H"/>
</dbReference>
<feature type="compositionally biased region" description="Acidic residues" evidence="10">
    <location>
        <begin position="111"/>
        <end position="120"/>
    </location>
</feature>
<keyword evidence="7 9" id="KW-0378">Hydrolase</keyword>
<evidence type="ECO:0000313" key="13">
    <source>
        <dbReference type="Proteomes" id="UP000037510"/>
    </source>
</evidence>